<dbReference type="PANTHER" id="PTHR30622:SF4">
    <property type="entry name" value="UNDECAPRENYL-DIPHOSPHATASE"/>
    <property type="match status" value="1"/>
</dbReference>
<dbReference type="PANTHER" id="PTHR30622">
    <property type="entry name" value="UNDECAPRENYL-DIPHOSPHATASE"/>
    <property type="match status" value="1"/>
</dbReference>
<feature type="transmembrane region" description="Helical" evidence="14">
    <location>
        <begin position="250"/>
        <end position="269"/>
    </location>
</feature>
<dbReference type="InterPro" id="IPR003824">
    <property type="entry name" value="UppP"/>
</dbReference>
<dbReference type="GO" id="GO:0050380">
    <property type="term" value="F:undecaprenyl-diphosphatase activity"/>
    <property type="evidence" value="ECO:0007669"/>
    <property type="project" value="UniProtKB-UniRule"/>
</dbReference>
<keyword evidence="9 14" id="KW-0472">Membrane</keyword>
<sequence>MSEWQWLILALVQGLTEFLPISSSAHLVLPSQVLGWSDQGLAFDVAVHVGTLAAVVLYYRLRLQQLAEGAWQGLAKGGDTSALRDVVFLALATLPAILVGVFADHWIEAHLRSVLVIAATTIVFGILLGLADKRVSATEEWRVSFWTMAWLIGIAQAMALVPGVSRSGVTITAGIFLGMSYQRAADTSFLMSIPVIAGAGLLKTLELAGQSAPVDWFILGAAAGVAAVAAYSCIALFLQLLGKIGLMPFVWYRLGLGAILLWLVLEGGVS</sequence>
<evidence type="ECO:0000256" key="7">
    <source>
        <dbReference type="ARBA" id="ARBA00022801"/>
    </source>
</evidence>
<keyword evidence="14" id="KW-0961">Cell wall biogenesis/degradation</keyword>
<evidence type="ECO:0000256" key="6">
    <source>
        <dbReference type="ARBA" id="ARBA00022692"/>
    </source>
</evidence>
<proteinExistence type="inferred from homology"/>
<dbReference type="GO" id="GO:0071555">
    <property type="term" value="P:cell wall organization"/>
    <property type="evidence" value="ECO:0007669"/>
    <property type="project" value="UniProtKB-KW"/>
</dbReference>
<feature type="transmembrane region" description="Helical" evidence="14">
    <location>
        <begin position="143"/>
        <end position="164"/>
    </location>
</feature>
<evidence type="ECO:0000256" key="12">
    <source>
        <dbReference type="ARBA" id="ARBA00032932"/>
    </source>
</evidence>
<keyword evidence="14" id="KW-0133">Cell shape</keyword>
<comment type="miscellaneous">
    <text evidence="14">Bacitracin is thought to be involved in the inhibition of peptidoglycan synthesis by sequestering undecaprenyl diphosphate, thereby reducing the pool of lipid carrier available.</text>
</comment>
<evidence type="ECO:0000256" key="1">
    <source>
        <dbReference type="ARBA" id="ARBA00004651"/>
    </source>
</evidence>
<evidence type="ECO:0000256" key="11">
    <source>
        <dbReference type="ARBA" id="ARBA00032707"/>
    </source>
</evidence>
<keyword evidence="14" id="KW-0573">Peptidoglycan synthesis</keyword>
<dbReference type="GO" id="GO:0005886">
    <property type="term" value="C:plasma membrane"/>
    <property type="evidence" value="ECO:0007669"/>
    <property type="project" value="UniProtKB-SubCell"/>
</dbReference>
<keyword evidence="5 14" id="KW-1003">Cell membrane</keyword>
<dbReference type="HAMAP" id="MF_01006">
    <property type="entry name" value="Undec_diphosphatase"/>
    <property type="match status" value="1"/>
</dbReference>
<feature type="transmembrane region" description="Helical" evidence="14">
    <location>
        <begin position="82"/>
        <end position="103"/>
    </location>
</feature>
<accession>F3KZI8</accession>
<dbReference type="OrthoDB" id="9808289at2"/>
<dbReference type="Proteomes" id="UP000005615">
    <property type="component" value="Unassembled WGS sequence"/>
</dbReference>
<evidence type="ECO:0000256" key="8">
    <source>
        <dbReference type="ARBA" id="ARBA00022989"/>
    </source>
</evidence>
<gene>
    <name evidence="14" type="primary">uppP</name>
    <name evidence="15" type="ORF">IMCC3088_394</name>
</gene>
<keyword evidence="10 14" id="KW-0046">Antibiotic resistance</keyword>
<dbReference type="GO" id="GO:0046677">
    <property type="term" value="P:response to antibiotic"/>
    <property type="evidence" value="ECO:0007669"/>
    <property type="project" value="UniProtKB-UniRule"/>
</dbReference>
<name>F3KZI8_9GAMM</name>
<dbReference type="GO" id="GO:0008360">
    <property type="term" value="P:regulation of cell shape"/>
    <property type="evidence" value="ECO:0007669"/>
    <property type="project" value="UniProtKB-KW"/>
</dbReference>
<dbReference type="GO" id="GO:0009252">
    <property type="term" value="P:peptidoglycan biosynthetic process"/>
    <property type="evidence" value="ECO:0007669"/>
    <property type="project" value="UniProtKB-KW"/>
</dbReference>
<evidence type="ECO:0000256" key="3">
    <source>
        <dbReference type="ARBA" id="ARBA00012374"/>
    </source>
</evidence>
<dbReference type="NCBIfam" id="NF001393">
    <property type="entry name" value="PRK00281.2-4"/>
    <property type="match status" value="1"/>
</dbReference>
<evidence type="ECO:0000256" key="2">
    <source>
        <dbReference type="ARBA" id="ARBA00010621"/>
    </source>
</evidence>
<feature type="transmembrane region" description="Helical" evidence="14">
    <location>
        <begin position="184"/>
        <end position="202"/>
    </location>
</feature>
<evidence type="ECO:0000256" key="9">
    <source>
        <dbReference type="ARBA" id="ARBA00023136"/>
    </source>
</evidence>
<comment type="function">
    <text evidence="14">Catalyzes the dephosphorylation of undecaprenyl diphosphate (UPP). Confers resistance to bacitracin.</text>
</comment>
<evidence type="ECO:0000313" key="15">
    <source>
        <dbReference type="EMBL" id="EGG30417.1"/>
    </source>
</evidence>
<feature type="transmembrane region" description="Helical" evidence="14">
    <location>
        <begin position="40"/>
        <end position="61"/>
    </location>
</feature>
<keyword evidence="7 14" id="KW-0378">Hydrolase</keyword>
<comment type="similarity">
    <text evidence="2 14">Belongs to the UppP family.</text>
</comment>
<reference evidence="15 16" key="1">
    <citation type="journal article" date="2011" name="J. Bacteriol.">
        <title>Genome sequence of strain IMCC3088, a proteorhodopsin-containing marine bacterium belonging to the OM60/NOR5 clade.</title>
        <authorList>
            <person name="Jang Y."/>
            <person name="Oh H.M."/>
            <person name="Kang I."/>
            <person name="Lee K."/>
            <person name="Yang S.J."/>
            <person name="Cho J.C."/>
        </authorList>
    </citation>
    <scope>NUCLEOTIDE SEQUENCE [LARGE SCALE GENOMIC DNA]</scope>
    <source>
        <strain evidence="15 16">IMCC3088</strain>
    </source>
</reference>
<dbReference type="STRING" id="2518989.IMCC3088_394"/>
<dbReference type="EC" id="3.6.1.27" evidence="3 14"/>
<dbReference type="AlphaFoldDB" id="F3KZI8"/>
<comment type="catalytic activity">
    <reaction evidence="13 14">
        <text>di-trans,octa-cis-undecaprenyl diphosphate + H2O = di-trans,octa-cis-undecaprenyl phosphate + phosphate + H(+)</text>
        <dbReference type="Rhea" id="RHEA:28094"/>
        <dbReference type="ChEBI" id="CHEBI:15377"/>
        <dbReference type="ChEBI" id="CHEBI:15378"/>
        <dbReference type="ChEBI" id="CHEBI:43474"/>
        <dbReference type="ChEBI" id="CHEBI:58405"/>
        <dbReference type="ChEBI" id="CHEBI:60392"/>
        <dbReference type="EC" id="3.6.1.27"/>
    </reaction>
</comment>
<dbReference type="eggNOG" id="COG1968">
    <property type="taxonomic scope" value="Bacteria"/>
</dbReference>
<evidence type="ECO:0000256" key="10">
    <source>
        <dbReference type="ARBA" id="ARBA00023251"/>
    </source>
</evidence>
<keyword evidence="6 14" id="KW-0812">Transmembrane</keyword>
<evidence type="ECO:0000256" key="5">
    <source>
        <dbReference type="ARBA" id="ARBA00022475"/>
    </source>
</evidence>
<feature type="transmembrane region" description="Helical" evidence="14">
    <location>
        <begin position="214"/>
        <end position="238"/>
    </location>
</feature>
<keyword evidence="16" id="KW-1185">Reference proteome</keyword>
<feature type="transmembrane region" description="Helical" evidence="14">
    <location>
        <begin position="109"/>
        <end position="131"/>
    </location>
</feature>
<dbReference type="Pfam" id="PF02673">
    <property type="entry name" value="BacA"/>
    <property type="match status" value="1"/>
</dbReference>
<protein>
    <recommendedName>
        <fullName evidence="4 14">Undecaprenyl-diphosphatase</fullName>
        <ecNumber evidence="3 14">3.6.1.27</ecNumber>
    </recommendedName>
    <alternativeName>
        <fullName evidence="12 14">Bacitracin resistance protein</fullName>
    </alternativeName>
    <alternativeName>
        <fullName evidence="11 14">Undecaprenyl pyrophosphate phosphatase</fullName>
    </alternativeName>
</protein>
<evidence type="ECO:0000256" key="4">
    <source>
        <dbReference type="ARBA" id="ARBA00021581"/>
    </source>
</evidence>
<evidence type="ECO:0000256" key="13">
    <source>
        <dbReference type="ARBA" id="ARBA00047594"/>
    </source>
</evidence>
<dbReference type="RefSeq" id="WP_009574829.1">
    <property type="nucleotide sequence ID" value="NZ_AEIG01000014.1"/>
</dbReference>
<organism evidence="15 16">
    <name type="scientific">Aequoribacter fuscus</name>
    <dbReference type="NCBI Taxonomy" id="2518989"/>
    <lineage>
        <taxon>Bacteria</taxon>
        <taxon>Pseudomonadati</taxon>
        <taxon>Pseudomonadota</taxon>
        <taxon>Gammaproteobacteria</taxon>
        <taxon>Cellvibrionales</taxon>
        <taxon>Halieaceae</taxon>
        <taxon>Aequoribacter</taxon>
    </lineage>
</organism>
<comment type="caution">
    <text evidence="15">The sequence shown here is derived from an EMBL/GenBank/DDBJ whole genome shotgun (WGS) entry which is preliminary data.</text>
</comment>
<dbReference type="EMBL" id="AEIG01000014">
    <property type="protein sequence ID" value="EGG30417.1"/>
    <property type="molecule type" value="Genomic_DNA"/>
</dbReference>
<comment type="subcellular location">
    <subcellularLocation>
        <location evidence="1 14">Cell membrane</location>
        <topology evidence="1 14">Multi-pass membrane protein</topology>
    </subcellularLocation>
</comment>
<keyword evidence="8 14" id="KW-1133">Transmembrane helix</keyword>
<evidence type="ECO:0000313" key="16">
    <source>
        <dbReference type="Proteomes" id="UP000005615"/>
    </source>
</evidence>
<evidence type="ECO:0000256" key="14">
    <source>
        <dbReference type="HAMAP-Rule" id="MF_01006"/>
    </source>
</evidence>